<dbReference type="SUPFAM" id="SSF51735">
    <property type="entry name" value="NAD(P)-binding Rossmann-fold domains"/>
    <property type="match status" value="1"/>
</dbReference>
<evidence type="ECO:0000259" key="4">
    <source>
        <dbReference type="Pfam" id="PF22725"/>
    </source>
</evidence>
<evidence type="ECO:0000256" key="2">
    <source>
        <dbReference type="ARBA" id="ARBA00023002"/>
    </source>
</evidence>
<comment type="caution">
    <text evidence="5">The sequence shown here is derived from an EMBL/GenBank/DDBJ whole genome shotgun (WGS) entry which is preliminary data.</text>
</comment>
<protein>
    <recommendedName>
        <fullName evidence="6">Gfo/Idh/MocA-like oxidoreductase N-terminal domain-containing protein</fullName>
    </recommendedName>
</protein>
<evidence type="ECO:0008006" key="6">
    <source>
        <dbReference type="Google" id="ProtNLM"/>
    </source>
</evidence>
<dbReference type="InterPro" id="IPR050984">
    <property type="entry name" value="Gfo/Idh/MocA_domain"/>
</dbReference>
<proteinExistence type="inferred from homology"/>
<dbReference type="AlphaFoldDB" id="A0A0F9KT54"/>
<dbReference type="Pfam" id="PF22725">
    <property type="entry name" value="GFO_IDH_MocA_C3"/>
    <property type="match status" value="1"/>
</dbReference>
<comment type="similarity">
    <text evidence="1">Belongs to the Gfo/Idh/MocA family.</text>
</comment>
<dbReference type="Pfam" id="PF01408">
    <property type="entry name" value="GFO_IDH_MocA"/>
    <property type="match status" value="1"/>
</dbReference>
<dbReference type="GO" id="GO:0016491">
    <property type="term" value="F:oxidoreductase activity"/>
    <property type="evidence" value="ECO:0007669"/>
    <property type="project" value="UniProtKB-KW"/>
</dbReference>
<dbReference type="SUPFAM" id="SSF55347">
    <property type="entry name" value="Glyceraldehyde-3-phosphate dehydrogenase-like, C-terminal domain"/>
    <property type="match status" value="1"/>
</dbReference>
<evidence type="ECO:0000259" key="3">
    <source>
        <dbReference type="Pfam" id="PF01408"/>
    </source>
</evidence>
<organism evidence="5">
    <name type="scientific">marine sediment metagenome</name>
    <dbReference type="NCBI Taxonomy" id="412755"/>
    <lineage>
        <taxon>unclassified sequences</taxon>
        <taxon>metagenomes</taxon>
        <taxon>ecological metagenomes</taxon>
    </lineage>
</organism>
<dbReference type="PANTHER" id="PTHR22604:SF105">
    <property type="entry name" value="TRANS-1,2-DIHYDROBENZENE-1,2-DIOL DEHYDROGENASE"/>
    <property type="match status" value="1"/>
</dbReference>
<dbReference type="InterPro" id="IPR036291">
    <property type="entry name" value="NAD(P)-bd_dom_sf"/>
</dbReference>
<keyword evidence="2" id="KW-0560">Oxidoreductase</keyword>
<dbReference type="InterPro" id="IPR055170">
    <property type="entry name" value="GFO_IDH_MocA-like_dom"/>
</dbReference>
<sequence>MAEAEKIRWGVLGPGNIARKFAEGLKSVPDAELVAVGSRTLANADKFGDEFDVPRRHGSYAELAEDDQVDAIYVATPHPMHKANTMLCLAAGKAVLCEKPFTINAPDAREVIAFARERGVFLMEAMWTRFLPYMVKLRELLAGGAIGPVRMIAADFGFRAGFDPAGRLFDPNLGGGGLLDVGVYPISLASMILGAPAEIASLAQLGPTGVDEQAAFVFKYAGGEMAVLYTAVRTLTPMEAVIMGADGHIRLHSPWWRGTTMTLHPAGAEPEVIELPPEGNGYNYEAAEVGRCLREGAAESPVMGLDETISVMETLDRIRGQWGMTYPME</sequence>
<reference evidence="5" key="1">
    <citation type="journal article" date="2015" name="Nature">
        <title>Complex archaea that bridge the gap between prokaryotes and eukaryotes.</title>
        <authorList>
            <person name="Spang A."/>
            <person name="Saw J.H."/>
            <person name="Jorgensen S.L."/>
            <person name="Zaremba-Niedzwiedzka K."/>
            <person name="Martijn J."/>
            <person name="Lind A.E."/>
            <person name="van Eijk R."/>
            <person name="Schleper C."/>
            <person name="Guy L."/>
            <person name="Ettema T.J."/>
        </authorList>
    </citation>
    <scope>NUCLEOTIDE SEQUENCE</scope>
</reference>
<accession>A0A0F9KT54</accession>
<feature type="domain" description="GFO/IDH/MocA-like oxidoreductase" evidence="4">
    <location>
        <begin position="135"/>
        <end position="250"/>
    </location>
</feature>
<dbReference type="GO" id="GO:0000166">
    <property type="term" value="F:nucleotide binding"/>
    <property type="evidence" value="ECO:0007669"/>
    <property type="project" value="InterPro"/>
</dbReference>
<evidence type="ECO:0000256" key="1">
    <source>
        <dbReference type="ARBA" id="ARBA00010928"/>
    </source>
</evidence>
<dbReference type="Gene3D" id="3.40.50.720">
    <property type="entry name" value="NAD(P)-binding Rossmann-like Domain"/>
    <property type="match status" value="1"/>
</dbReference>
<evidence type="ECO:0000313" key="5">
    <source>
        <dbReference type="EMBL" id="KKM25318.1"/>
    </source>
</evidence>
<dbReference type="Gene3D" id="3.30.360.10">
    <property type="entry name" value="Dihydrodipicolinate Reductase, domain 2"/>
    <property type="match status" value="1"/>
</dbReference>
<name>A0A0F9KT54_9ZZZZ</name>
<gene>
    <name evidence="5" type="ORF">LCGC14_1596220</name>
</gene>
<dbReference type="PANTHER" id="PTHR22604">
    <property type="entry name" value="OXIDOREDUCTASES"/>
    <property type="match status" value="1"/>
</dbReference>
<dbReference type="EMBL" id="LAZR01012742">
    <property type="protein sequence ID" value="KKM25318.1"/>
    <property type="molecule type" value="Genomic_DNA"/>
</dbReference>
<dbReference type="InterPro" id="IPR000683">
    <property type="entry name" value="Gfo/Idh/MocA-like_OxRdtase_N"/>
</dbReference>
<feature type="domain" description="Gfo/Idh/MocA-like oxidoreductase N-terminal" evidence="3">
    <location>
        <begin position="7"/>
        <end position="124"/>
    </location>
</feature>